<gene>
    <name evidence="8" type="ORF">DFR36_108131</name>
</gene>
<name>A0A317R8N0_9BURK</name>
<keyword evidence="8" id="KW-0969">Cilium</keyword>
<sequence length="475" mass="48194">MASISSPGVGSGLDINAIVGKMMAIEQRPLQQLQTKAGSIETKISSYGQIKAALSSLYDAANALMNSSTWQSKQFTSADKSTIGGSASAAAGAGSFAVQVDRLASSQALASGSFGAGAAVGVAGQLSVQSGRWDAAGSTFAGTGSAVSIEIAADDTLADIAGKINAADAGVSAVVVRGTHGEQLLVRGSKTGADNGFALSVQDADGQPPGAGSALARLAYDQASIQAGSAGMVRSAAAGDAVFSINGIAASSPSNTAEDVVPGLKLELLKTTSAPVEISVAADRKAVRDKIEAFQQAYNRLNALVAELTRYDAASKKAQPLQGDGTAVNLHNALRGLVGQPGASGSYLSDLGLQVQRDGSLGLDAAKLEAALADLPKLEQTLTASTGDAATNGLVTRIRDFAFQANGVNGSISGRSNALQAALKRNATEQDDLSTRLAVRQQNLLRQYQTLDANMASLSSLSSFMAAQVSRWNKS</sequence>
<keyword evidence="5" id="KW-0964">Secreted</keyword>
<reference evidence="8 9" key="1">
    <citation type="submission" date="2018-05" db="EMBL/GenBank/DDBJ databases">
        <title>Genomic Encyclopedia of Type Strains, Phase IV (KMG-IV): sequencing the most valuable type-strain genomes for metagenomic binning, comparative biology and taxonomic classification.</title>
        <authorList>
            <person name="Goeker M."/>
        </authorList>
    </citation>
    <scope>NUCLEOTIDE SEQUENCE [LARGE SCALE GENOMIC DNA]</scope>
    <source>
        <strain evidence="8 9">DSM 26006</strain>
    </source>
</reference>
<evidence type="ECO:0000313" key="9">
    <source>
        <dbReference type="Proteomes" id="UP000246483"/>
    </source>
</evidence>
<keyword evidence="9" id="KW-1185">Reference proteome</keyword>
<comment type="function">
    <text evidence="5">Required for morphogenesis and for the elongation of the flagellar filament by facilitating polymerization of the flagellin monomers at the tip of growing filament. Forms a capping structure, which prevents flagellin subunits (transported through the central channel of the flagellum) from leaking out without polymerization at the distal end.</text>
</comment>
<comment type="subcellular location">
    <subcellularLocation>
        <location evidence="5">Secreted</location>
    </subcellularLocation>
    <subcellularLocation>
        <location evidence="5">Bacterial flagellum</location>
    </subcellularLocation>
</comment>
<dbReference type="GO" id="GO:0005576">
    <property type="term" value="C:extracellular region"/>
    <property type="evidence" value="ECO:0007669"/>
    <property type="project" value="UniProtKB-SubCell"/>
</dbReference>
<keyword evidence="8" id="KW-0966">Cell projection</keyword>
<organism evidence="8 9">
    <name type="scientific">Melaminivora alkalimesophila</name>
    <dbReference type="NCBI Taxonomy" id="1165852"/>
    <lineage>
        <taxon>Bacteria</taxon>
        <taxon>Pseudomonadati</taxon>
        <taxon>Pseudomonadota</taxon>
        <taxon>Betaproteobacteria</taxon>
        <taxon>Burkholderiales</taxon>
        <taxon>Comamonadaceae</taxon>
        <taxon>Melaminivora</taxon>
    </lineage>
</organism>
<dbReference type="Pfam" id="PF02465">
    <property type="entry name" value="FliD_N"/>
    <property type="match status" value="1"/>
</dbReference>
<keyword evidence="4 5" id="KW-0975">Bacterial flagellum</keyword>
<protein>
    <recommendedName>
        <fullName evidence="5">Flagellar hook-associated protein 2</fullName>
        <shortName evidence="5">HAP2</shortName>
    </recommendedName>
    <alternativeName>
        <fullName evidence="5">Flagellar cap protein</fullName>
    </alternativeName>
</protein>
<accession>A0A317R8N0</accession>
<feature type="domain" description="Flagellar hook-associated protein 2 C-terminal" evidence="7">
    <location>
        <begin position="238"/>
        <end position="458"/>
    </location>
</feature>
<dbReference type="PANTHER" id="PTHR30288">
    <property type="entry name" value="FLAGELLAR CAP/ASSEMBLY PROTEIN FLID"/>
    <property type="match status" value="1"/>
</dbReference>
<comment type="caution">
    <text evidence="8">The sequence shown here is derived from an EMBL/GenBank/DDBJ whole genome shotgun (WGS) entry which is preliminary data.</text>
</comment>
<dbReference type="EMBL" id="QGUB01000008">
    <property type="protein sequence ID" value="PWW44454.1"/>
    <property type="molecule type" value="Genomic_DNA"/>
</dbReference>
<dbReference type="OrthoDB" id="9810816at2"/>
<dbReference type="RefSeq" id="WP_110012441.1">
    <property type="nucleotide sequence ID" value="NZ_QGUB01000008.1"/>
</dbReference>
<dbReference type="InterPro" id="IPR040026">
    <property type="entry name" value="FliD"/>
</dbReference>
<dbReference type="Pfam" id="PF07195">
    <property type="entry name" value="FliD_C"/>
    <property type="match status" value="1"/>
</dbReference>
<evidence type="ECO:0000256" key="5">
    <source>
        <dbReference type="RuleBase" id="RU362066"/>
    </source>
</evidence>
<evidence type="ECO:0000256" key="2">
    <source>
        <dbReference type="ARBA" id="ARBA00011255"/>
    </source>
</evidence>
<evidence type="ECO:0000256" key="3">
    <source>
        <dbReference type="ARBA" id="ARBA00023054"/>
    </source>
</evidence>
<keyword evidence="3" id="KW-0175">Coiled coil</keyword>
<evidence type="ECO:0000259" key="7">
    <source>
        <dbReference type="Pfam" id="PF07195"/>
    </source>
</evidence>
<dbReference type="Pfam" id="PF07196">
    <property type="entry name" value="Flagellin_IN"/>
    <property type="match status" value="1"/>
</dbReference>
<evidence type="ECO:0000256" key="1">
    <source>
        <dbReference type="ARBA" id="ARBA00009764"/>
    </source>
</evidence>
<dbReference type="PANTHER" id="PTHR30288:SF0">
    <property type="entry name" value="FLAGELLAR HOOK-ASSOCIATED PROTEIN 2"/>
    <property type="match status" value="1"/>
</dbReference>
<comment type="subunit">
    <text evidence="2 5">Homopentamer.</text>
</comment>
<dbReference type="GO" id="GO:0071973">
    <property type="term" value="P:bacterial-type flagellum-dependent cell motility"/>
    <property type="evidence" value="ECO:0007669"/>
    <property type="project" value="TreeGrafter"/>
</dbReference>
<keyword evidence="8" id="KW-0282">Flagellum</keyword>
<evidence type="ECO:0000259" key="6">
    <source>
        <dbReference type="Pfam" id="PF02465"/>
    </source>
</evidence>
<dbReference type="InterPro" id="IPR003481">
    <property type="entry name" value="FliD_N"/>
</dbReference>
<feature type="domain" description="Flagellar hook-associated protein 2 N-terminal" evidence="6">
    <location>
        <begin position="11"/>
        <end position="107"/>
    </location>
</feature>
<comment type="similarity">
    <text evidence="1 5">Belongs to the FliD family.</text>
</comment>
<dbReference type="AlphaFoldDB" id="A0A317R8N0"/>
<proteinExistence type="inferred from homology"/>
<dbReference type="InterPro" id="IPR010809">
    <property type="entry name" value="FliD_C"/>
</dbReference>
<evidence type="ECO:0000256" key="4">
    <source>
        <dbReference type="ARBA" id="ARBA00023143"/>
    </source>
</evidence>
<dbReference type="GO" id="GO:0009421">
    <property type="term" value="C:bacterial-type flagellum filament cap"/>
    <property type="evidence" value="ECO:0007669"/>
    <property type="project" value="InterPro"/>
</dbReference>
<dbReference type="Proteomes" id="UP000246483">
    <property type="component" value="Unassembled WGS sequence"/>
</dbReference>
<dbReference type="GO" id="GO:0007155">
    <property type="term" value="P:cell adhesion"/>
    <property type="evidence" value="ECO:0007669"/>
    <property type="project" value="InterPro"/>
</dbReference>
<dbReference type="InterPro" id="IPR010810">
    <property type="entry name" value="Flagellin_hook_IN_motif"/>
</dbReference>
<evidence type="ECO:0000313" key="8">
    <source>
        <dbReference type="EMBL" id="PWW44454.1"/>
    </source>
</evidence>
<dbReference type="GO" id="GO:0009424">
    <property type="term" value="C:bacterial-type flagellum hook"/>
    <property type="evidence" value="ECO:0007669"/>
    <property type="project" value="UniProtKB-UniRule"/>
</dbReference>